<sequence length="268" mass="29837">MNGQTTRGTLRAAKHLPSPSRTTRRNGGCAATATCEAPQLLSVEGCSLRHALLDEELKACAKLRAETFYTYKPERAFAGQLHQIMKFKEEFEALRQQRDTRAAKEPAERSACLMAACPSTCLQGQPASAFELEEVGSELLLGTLDLYAVRAMPGEVLIGECSAPAYLANVCVAKAAHRQGIGRRLIDNAHMLANEWGCEALFVHILWVNTRARQFYESQGFYIDMEESANTAHYRGHCLEGIEGRGRTILLRYDLVEREQKPAQHRII</sequence>
<evidence type="ECO:0000313" key="3">
    <source>
        <dbReference type="EMBL" id="CAL5226176.1"/>
    </source>
</evidence>
<keyword evidence="4" id="KW-1185">Reference proteome</keyword>
<gene>
    <name evidence="3" type="primary">g9005</name>
    <name evidence="3" type="ORF">VP750_LOCUS8082</name>
</gene>
<evidence type="ECO:0000256" key="1">
    <source>
        <dbReference type="SAM" id="MobiDB-lite"/>
    </source>
</evidence>
<proteinExistence type="predicted"/>
<dbReference type="CDD" id="cd04301">
    <property type="entry name" value="NAT_SF"/>
    <property type="match status" value="1"/>
</dbReference>
<dbReference type="Proteomes" id="UP001497392">
    <property type="component" value="Unassembled WGS sequence"/>
</dbReference>
<accession>A0ABP1G1U5</accession>
<reference evidence="3 4" key="1">
    <citation type="submission" date="2024-06" db="EMBL/GenBank/DDBJ databases">
        <authorList>
            <person name="Kraege A."/>
            <person name="Thomma B."/>
        </authorList>
    </citation>
    <scope>NUCLEOTIDE SEQUENCE [LARGE SCALE GENOMIC DNA]</scope>
</reference>
<name>A0ABP1G1U5_9CHLO</name>
<comment type="caution">
    <text evidence="3">The sequence shown here is derived from an EMBL/GenBank/DDBJ whole genome shotgun (WGS) entry which is preliminary data.</text>
</comment>
<dbReference type="Gene3D" id="3.40.630.30">
    <property type="match status" value="1"/>
</dbReference>
<protein>
    <submittedName>
        <fullName evidence="3">G9005 protein</fullName>
    </submittedName>
</protein>
<feature type="region of interest" description="Disordered" evidence="1">
    <location>
        <begin position="1"/>
        <end position="27"/>
    </location>
</feature>
<evidence type="ECO:0000259" key="2">
    <source>
        <dbReference type="PROSITE" id="PS51186"/>
    </source>
</evidence>
<dbReference type="InterPro" id="IPR016181">
    <property type="entry name" value="Acyl_CoA_acyltransferase"/>
</dbReference>
<evidence type="ECO:0000313" key="4">
    <source>
        <dbReference type="Proteomes" id="UP001497392"/>
    </source>
</evidence>
<dbReference type="PANTHER" id="PTHR47876">
    <property type="entry name" value="OS08G0260000 PROTEIN"/>
    <property type="match status" value="1"/>
</dbReference>
<organism evidence="3 4">
    <name type="scientific">Coccomyxa viridis</name>
    <dbReference type="NCBI Taxonomy" id="1274662"/>
    <lineage>
        <taxon>Eukaryota</taxon>
        <taxon>Viridiplantae</taxon>
        <taxon>Chlorophyta</taxon>
        <taxon>core chlorophytes</taxon>
        <taxon>Trebouxiophyceae</taxon>
        <taxon>Trebouxiophyceae incertae sedis</taxon>
        <taxon>Coccomyxaceae</taxon>
        <taxon>Coccomyxa</taxon>
    </lineage>
</organism>
<dbReference type="EMBL" id="CAXHTA020000016">
    <property type="protein sequence ID" value="CAL5226176.1"/>
    <property type="molecule type" value="Genomic_DNA"/>
</dbReference>
<dbReference type="PANTHER" id="PTHR47876:SF2">
    <property type="entry name" value="GCN5-RELATED N-ACETYLTRANSFERASE 7, CHLOROPLASTIC"/>
    <property type="match status" value="1"/>
</dbReference>
<dbReference type="PROSITE" id="PS51186">
    <property type="entry name" value="GNAT"/>
    <property type="match status" value="1"/>
</dbReference>
<dbReference type="SUPFAM" id="SSF55729">
    <property type="entry name" value="Acyl-CoA N-acyltransferases (Nat)"/>
    <property type="match status" value="1"/>
</dbReference>
<dbReference type="InterPro" id="IPR000182">
    <property type="entry name" value="GNAT_dom"/>
</dbReference>
<feature type="domain" description="N-acetyltransferase" evidence="2">
    <location>
        <begin position="98"/>
        <end position="256"/>
    </location>
</feature>
<dbReference type="Pfam" id="PF13508">
    <property type="entry name" value="Acetyltransf_7"/>
    <property type="match status" value="1"/>
</dbReference>